<evidence type="ECO:0000256" key="7">
    <source>
        <dbReference type="RuleBase" id="RU000461"/>
    </source>
</evidence>
<dbReference type="EMBL" id="MU002011">
    <property type="protein sequence ID" value="KAF2791605.1"/>
    <property type="molecule type" value="Genomic_DNA"/>
</dbReference>
<evidence type="ECO:0000256" key="1">
    <source>
        <dbReference type="ARBA" id="ARBA00001971"/>
    </source>
</evidence>
<keyword evidence="8" id="KW-1133">Transmembrane helix</keyword>
<dbReference type="InterPro" id="IPR001128">
    <property type="entry name" value="Cyt_P450"/>
</dbReference>
<sequence>MTLLTLNVAGAFQLLVATGSAWIVYLAALAIYRLYFHPLAKFPGPLANRVSPIPAGLSLLRGRFAFENKITHERYGSVFRLGPNELTFNSAQAYQDIYGFRPGRQNMLKSPIHTGPVQVGATTTVQYAVEDSEHGRQRRALSHSFSTQALNEQESIVQEYMTKFVSNFRRMAKDGKELNIGDWFCYFTFDTMGDLSFGESFGCLEHGEYQEWVSYLFHTIKDGALIQATRRIAGTGTWLQKFLQNRFQGMGNALNYHLTHTREKVERRLQATNIEHRDFIWYILKQAEKFDMKHDEIIANSGLFIIAGSETTATALSGLMARLIWNPACYSKLTHEIRSMFANEESITFNAVLNLPYLNACIEEVLRVHPPVPAGPPRVVPPGGDFIDGHWVPGGVTVSVGAWASSHNPLHFRDPDAFVPERWIDAAYDSDVKKAMQPFSLGPRNCIGKNLAYMEMRILIARMLWNFDITSTDGAPLWNPEGEMKYKQAFMVWEKSVVMVKLQRTFRRNQFVQYQYVGHLCAFSFSARRISPSKEESIRRNNWVEVVGI</sequence>
<keyword evidence="8" id="KW-0812">Transmembrane</keyword>
<comment type="similarity">
    <text evidence="2 7">Belongs to the cytochrome P450 family.</text>
</comment>
<keyword evidence="8" id="KW-0472">Membrane</keyword>
<keyword evidence="10" id="KW-1185">Reference proteome</keyword>
<evidence type="ECO:0000256" key="8">
    <source>
        <dbReference type="SAM" id="Phobius"/>
    </source>
</evidence>
<keyword evidence="5 6" id="KW-0408">Iron</keyword>
<dbReference type="AlphaFoldDB" id="A0A6A6X673"/>
<evidence type="ECO:0000256" key="2">
    <source>
        <dbReference type="ARBA" id="ARBA00010617"/>
    </source>
</evidence>
<dbReference type="PRINTS" id="PR00463">
    <property type="entry name" value="EP450I"/>
</dbReference>
<evidence type="ECO:0000256" key="6">
    <source>
        <dbReference type="PIRSR" id="PIRSR602401-1"/>
    </source>
</evidence>
<evidence type="ECO:0000313" key="9">
    <source>
        <dbReference type="EMBL" id="KAF2791605.1"/>
    </source>
</evidence>
<dbReference type="Pfam" id="PF00067">
    <property type="entry name" value="p450"/>
    <property type="match status" value="1"/>
</dbReference>
<dbReference type="PANTHER" id="PTHR24305:SF210">
    <property type="entry name" value="CYTOCHROME P450 MONOOXYGENASE ASQL-RELATED"/>
    <property type="match status" value="1"/>
</dbReference>
<evidence type="ECO:0000256" key="3">
    <source>
        <dbReference type="ARBA" id="ARBA00022617"/>
    </source>
</evidence>
<keyword evidence="7" id="KW-0560">Oxidoreductase</keyword>
<gene>
    <name evidence="9" type="ORF">K505DRAFT_388876</name>
</gene>
<dbReference type="OrthoDB" id="1470350at2759"/>
<dbReference type="PROSITE" id="PS00086">
    <property type="entry name" value="CYTOCHROME_P450"/>
    <property type="match status" value="1"/>
</dbReference>
<protein>
    <submittedName>
        <fullName evidence="9">Cytochrome P450</fullName>
    </submittedName>
</protein>
<accession>A0A6A6X673</accession>
<organism evidence="9 10">
    <name type="scientific">Melanomma pulvis-pyrius CBS 109.77</name>
    <dbReference type="NCBI Taxonomy" id="1314802"/>
    <lineage>
        <taxon>Eukaryota</taxon>
        <taxon>Fungi</taxon>
        <taxon>Dikarya</taxon>
        <taxon>Ascomycota</taxon>
        <taxon>Pezizomycotina</taxon>
        <taxon>Dothideomycetes</taxon>
        <taxon>Pleosporomycetidae</taxon>
        <taxon>Pleosporales</taxon>
        <taxon>Melanommataceae</taxon>
        <taxon>Melanomma</taxon>
    </lineage>
</organism>
<dbReference type="GO" id="GO:0016705">
    <property type="term" value="F:oxidoreductase activity, acting on paired donors, with incorporation or reduction of molecular oxygen"/>
    <property type="evidence" value="ECO:0007669"/>
    <property type="project" value="InterPro"/>
</dbReference>
<dbReference type="Gene3D" id="1.10.630.10">
    <property type="entry name" value="Cytochrome P450"/>
    <property type="match status" value="1"/>
</dbReference>
<dbReference type="CDD" id="cd11058">
    <property type="entry name" value="CYP60B-like"/>
    <property type="match status" value="1"/>
</dbReference>
<keyword evidence="7" id="KW-0503">Monooxygenase</keyword>
<dbReference type="InterPro" id="IPR050121">
    <property type="entry name" value="Cytochrome_P450_monoxygenase"/>
</dbReference>
<dbReference type="GO" id="GO:0005506">
    <property type="term" value="F:iron ion binding"/>
    <property type="evidence" value="ECO:0007669"/>
    <property type="project" value="InterPro"/>
</dbReference>
<comment type="cofactor">
    <cofactor evidence="1 6">
        <name>heme</name>
        <dbReference type="ChEBI" id="CHEBI:30413"/>
    </cofactor>
</comment>
<evidence type="ECO:0000313" key="10">
    <source>
        <dbReference type="Proteomes" id="UP000799757"/>
    </source>
</evidence>
<dbReference type="Proteomes" id="UP000799757">
    <property type="component" value="Unassembled WGS sequence"/>
</dbReference>
<feature type="binding site" description="axial binding residue" evidence="6">
    <location>
        <position position="446"/>
    </location>
    <ligand>
        <name>heme</name>
        <dbReference type="ChEBI" id="CHEBI:30413"/>
    </ligand>
    <ligandPart>
        <name>Fe</name>
        <dbReference type="ChEBI" id="CHEBI:18248"/>
    </ligandPart>
</feature>
<evidence type="ECO:0000256" key="4">
    <source>
        <dbReference type="ARBA" id="ARBA00022723"/>
    </source>
</evidence>
<dbReference type="InterPro" id="IPR002401">
    <property type="entry name" value="Cyt_P450_E_grp-I"/>
</dbReference>
<keyword evidence="4 6" id="KW-0479">Metal-binding</keyword>
<dbReference type="PANTHER" id="PTHR24305">
    <property type="entry name" value="CYTOCHROME P450"/>
    <property type="match status" value="1"/>
</dbReference>
<dbReference type="PRINTS" id="PR00385">
    <property type="entry name" value="P450"/>
</dbReference>
<dbReference type="SUPFAM" id="SSF48264">
    <property type="entry name" value="Cytochrome P450"/>
    <property type="match status" value="1"/>
</dbReference>
<evidence type="ECO:0000256" key="5">
    <source>
        <dbReference type="ARBA" id="ARBA00023004"/>
    </source>
</evidence>
<dbReference type="GO" id="GO:0004497">
    <property type="term" value="F:monooxygenase activity"/>
    <property type="evidence" value="ECO:0007669"/>
    <property type="project" value="UniProtKB-KW"/>
</dbReference>
<name>A0A6A6X673_9PLEO</name>
<proteinExistence type="inferred from homology"/>
<feature type="transmembrane region" description="Helical" evidence="8">
    <location>
        <begin position="12"/>
        <end position="32"/>
    </location>
</feature>
<reference evidence="9" key="1">
    <citation type="journal article" date="2020" name="Stud. Mycol.">
        <title>101 Dothideomycetes genomes: a test case for predicting lifestyles and emergence of pathogens.</title>
        <authorList>
            <person name="Haridas S."/>
            <person name="Albert R."/>
            <person name="Binder M."/>
            <person name="Bloem J."/>
            <person name="Labutti K."/>
            <person name="Salamov A."/>
            <person name="Andreopoulos B."/>
            <person name="Baker S."/>
            <person name="Barry K."/>
            <person name="Bills G."/>
            <person name="Bluhm B."/>
            <person name="Cannon C."/>
            <person name="Castanera R."/>
            <person name="Culley D."/>
            <person name="Daum C."/>
            <person name="Ezra D."/>
            <person name="Gonzalez J."/>
            <person name="Henrissat B."/>
            <person name="Kuo A."/>
            <person name="Liang C."/>
            <person name="Lipzen A."/>
            <person name="Lutzoni F."/>
            <person name="Magnuson J."/>
            <person name="Mondo S."/>
            <person name="Nolan M."/>
            <person name="Ohm R."/>
            <person name="Pangilinan J."/>
            <person name="Park H.-J."/>
            <person name="Ramirez L."/>
            <person name="Alfaro M."/>
            <person name="Sun H."/>
            <person name="Tritt A."/>
            <person name="Yoshinaga Y."/>
            <person name="Zwiers L.-H."/>
            <person name="Turgeon B."/>
            <person name="Goodwin S."/>
            <person name="Spatafora J."/>
            <person name="Crous P."/>
            <person name="Grigoriev I."/>
        </authorList>
    </citation>
    <scope>NUCLEOTIDE SEQUENCE</scope>
    <source>
        <strain evidence="9">CBS 109.77</strain>
    </source>
</reference>
<dbReference type="GO" id="GO:0020037">
    <property type="term" value="F:heme binding"/>
    <property type="evidence" value="ECO:0007669"/>
    <property type="project" value="InterPro"/>
</dbReference>
<dbReference type="InterPro" id="IPR036396">
    <property type="entry name" value="Cyt_P450_sf"/>
</dbReference>
<dbReference type="InterPro" id="IPR017972">
    <property type="entry name" value="Cyt_P450_CS"/>
</dbReference>
<keyword evidence="3 6" id="KW-0349">Heme</keyword>